<dbReference type="PANTHER" id="PTHR40547">
    <property type="entry name" value="SLL0298 PROTEIN"/>
    <property type="match status" value="1"/>
</dbReference>
<sequence>MEMKVVLSPNRISVGHLIQGLKAKGKALLQAETSAHNQALGFAVGTFISLLPTPGFNFALAFLLAGWFRQIHRATLIASLAVWNMFVTAPLFALSYRLGDYLFPAPATTSVTTQWQAEVISFVQGFVVGNLIIAVGITAISYTIVLTLIWIYQQKSAAAISASSHL</sequence>
<dbReference type="InterPro" id="IPR018639">
    <property type="entry name" value="DUF2062"/>
</dbReference>
<organism evidence="3">
    <name type="scientific">hydrothermal vent metagenome</name>
    <dbReference type="NCBI Taxonomy" id="652676"/>
    <lineage>
        <taxon>unclassified sequences</taxon>
        <taxon>metagenomes</taxon>
        <taxon>ecological metagenomes</taxon>
    </lineage>
</organism>
<feature type="transmembrane region" description="Helical" evidence="1">
    <location>
        <begin position="131"/>
        <end position="152"/>
    </location>
</feature>
<feature type="transmembrane region" description="Helical" evidence="1">
    <location>
        <begin position="76"/>
        <end position="96"/>
    </location>
</feature>
<dbReference type="PANTHER" id="PTHR40547:SF1">
    <property type="entry name" value="SLL0298 PROTEIN"/>
    <property type="match status" value="1"/>
</dbReference>
<keyword evidence="1" id="KW-0472">Membrane</keyword>
<protein>
    <recommendedName>
        <fullName evidence="2">DUF2062 domain-containing protein</fullName>
    </recommendedName>
</protein>
<name>A0A3B0VM08_9ZZZZ</name>
<keyword evidence="1" id="KW-0812">Transmembrane</keyword>
<evidence type="ECO:0000256" key="1">
    <source>
        <dbReference type="SAM" id="Phobius"/>
    </source>
</evidence>
<feature type="domain" description="DUF2062" evidence="2">
    <location>
        <begin position="27"/>
        <end position="156"/>
    </location>
</feature>
<evidence type="ECO:0000313" key="3">
    <source>
        <dbReference type="EMBL" id="VAW32654.1"/>
    </source>
</evidence>
<proteinExistence type="predicted"/>
<evidence type="ECO:0000259" key="2">
    <source>
        <dbReference type="Pfam" id="PF09835"/>
    </source>
</evidence>
<feature type="transmembrane region" description="Helical" evidence="1">
    <location>
        <begin position="39"/>
        <end position="64"/>
    </location>
</feature>
<reference evidence="3" key="1">
    <citation type="submission" date="2018-06" db="EMBL/GenBank/DDBJ databases">
        <authorList>
            <person name="Zhirakovskaya E."/>
        </authorList>
    </citation>
    <scope>NUCLEOTIDE SEQUENCE</scope>
</reference>
<dbReference type="EMBL" id="UOEU01000379">
    <property type="protein sequence ID" value="VAW32654.1"/>
    <property type="molecule type" value="Genomic_DNA"/>
</dbReference>
<dbReference type="Pfam" id="PF09835">
    <property type="entry name" value="DUF2062"/>
    <property type="match status" value="1"/>
</dbReference>
<accession>A0A3B0VM08</accession>
<dbReference type="AlphaFoldDB" id="A0A3B0VM08"/>
<gene>
    <name evidence="3" type="ORF">MNBD_CHLOROFLEXI01-1932</name>
</gene>
<keyword evidence="1" id="KW-1133">Transmembrane helix</keyword>